<evidence type="ECO:0000313" key="2">
    <source>
        <dbReference type="Proteomes" id="UP000216913"/>
    </source>
</evidence>
<accession>A0A261TR74</accession>
<dbReference type="EMBL" id="NEVP01000006">
    <property type="protein sequence ID" value="OZI52168.1"/>
    <property type="molecule type" value="Genomic_DNA"/>
</dbReference>
<dbReference type="RefSeq" id="WP_094800127.1">
    <property type="nucleotide sequence ID" value="NZ_NEVN01000006.1"/>
</dbReference>
<organism evidence="1 2">
    <name type="scientific">Bordetella genomosp. 5</name>
    <dbReference type="NCBI Taxonomy" id="1395608"/>
    <lineage>
        <taxon>Bacteria</taxon>
        <taxon>Pseudomonadati</taxon>
        <taxon>Pseudomonadota</taxon>
        <taxon>Betaproteobacteria</taxon>
        <taxon>Burkholderiales</taxon>
        <taxon>Alcaligenaceae</taxon>
        <taxon>Bordetella</taxon>
    </lineage>
</organism>
<keyword evidence="2" id="KW-1185">Reference proteome</keyword>
<sequence>MELKLPYPPTPEHAPDLAGVVVNVVRNIEGVTLDFTPASLRVIDGLIQDFHASGNSAAAVRNTVFLFGCYAGEVIVRHLHARWAHASTSPLGKGEASGGVPLVLQMPGGTWISPIAKAYSQLANGAEDNLSFFYHVLAAESGQAEPLRARRIRPS</sequence>
<proteinExistence type="predicted"/>
<protein>
    <submittedName>
        <fullName evidence="1">Uncharacterized protein</fullName>
    </submittedName>
</protein>
<dbReference type="OrthoDB" id="8850210at2"/>
<reference evidence="1 2" key="1">
    <citation type="submission" date="2017-05" db="EMBL/GenBank/DDBJ databases">
        <title>Complete and WGS of Bordetella genogroups.</title>
        <authorList>
            <person name="Spilker T."/>
            <person name="LiPuma J."/>
        </authorList>
    </citation>
    <scope>NUCLEOTIDE SEQUENCE [LARGE SCALE GENOMIC DNA]</scope>
    <source>
        <strain evidence="1 2">AU10456</strain>
    </source>
</reference>
<evidence type="ECO:0000313" key="1">
    <source>
        <dbReference type="EMBL" id="OZI52168.1"/>
    </source>
</evidence>
<dbReference type="AlphaFoldDB" id="A0A261TR74"/>
<name>A0A261TR74_9BORD</name>
<gene>
    <name evidence="1" type="ORF">CAL25_11835</name>
</gene>
<comment type="caution">
    <text evidence="1">The sequence shown here is derived from an EMBL/GenBank/DDBJ whole genome shotgun (WGS) entry which is preliminary data.</text>
</comment>
<dbReference type="Proteomes" id="UP000216913">
    <property type="component" value="Unassembled WGS sequence"/>
</dbReference>